<keyword evidence="2" id="KW-0863">Zinc-finger</keyword>
<keyword evidence="7" id="KW-1185">Reference proteome</keyword>
<dbReference type="PROSITE" id="PS00028">
    <property type="entry name" value="ZINC_FINGER_C2H2_1"/>
    <property type="match status" value="1"/>
</dbReference>
<dbReference type="GO" id="GO:0043565">
    <property type="term" value="F:sequence-specific DNA binding"/>
    <property type="evidence" value="ECO:0007669"/>
    <property type="project" value="InterPro"/>
</dbReference>
<name>A0A1L7WJI5_9HELO</name>
<evidence type="ECO:0000259" key="5">
    <source>
        <dbReference type="PROSITE" id="PS50157"/>
    </source>
</evidence>
<gene>
    <name evidence="6" type="ORF">PAC_02817</name>
</gene>
<keyword evidence="2" id="KW-0862">Zinc</keyword>
<dbReference type="GO" id="GO:0008270">
    <property type="term" value="F:zinc ion binding"/>
    <property type="evidence" value="ECO:0007669"/>
    <property type="project" value="UniProtKB-KW"/>
</dbReference>
<dbReference type="GO" id="GO:0005634">
    <property type="term" value="C:nucleus"/>
    <property type="evidence" value="ECO:0007669"/>
    <property type="project" value="UniProtKB-SubCell"/>
</dbReference>
<dbReference type="Gene3D" id="1.10.10.10">
    <property type="entry name" value="Winged helix-like DNA-binding domain superfamily/Winged helix DNA-binding domain"/>
    <property type="match status" value="1"/>
</dbReference>
<dbReference type="InterPro" id="IPR001766">
    <property type="entry name" value="Fork_head_dom"/>
</dbReference>
<comment type="subcellular location">
    <subcellularLocation>
        <location evidence="3">Nucleus</location>
    </subcellularLocation>
</comment>
<dbReference type="Proteomes" id="UP000184330">
    <property type="component" value="Unassembled WGS sequence"/>
</dbReference>
<accession>A0A1L7WJI5</accession>
<dbReference type="GO" id="GO:0003700">
    <property type="term" value="F:DNA-binding transcription factor activity"/>
    <property type="evidence" value="ECO:0007669"/>
    <property type="project" value="InterPro"/>
</dbReference>
<proteinExistence type="predicted"/>
<dbReference type="InterPro" id="IPR013087">
    <property type="entry name" value="Znf_C2H2_type"/>
</dbReference>
<evidence type="ECO:0000313" key="7">
    <source>
        <dbReference type="Proteomes" id="UP000184330"/>
    </source>
</evidence>
<keyword evidence="3" id="KW-0539">Nucleus</keyword>
<organism evidence="6 7">
    <name type="scientific">Phialocephala subalpina</name>
    <dbReference type="NCBI Taxonomy" id="576137"/>
    <lineage>
        <taxon>Eukaryota</taxon>
        <taxon>Fungi</taxon>
        <taxon>Dikarya</taxon>
        <taxon>Ascomycota</taxon>
        <taxon>Pezizomycotina</taxon>
        <taxon>Leotiomycetes</taxon>
        <taxon>Helotiales</taxon>
        <taxon>Mollisiaceae</taxon>
        <taxon>Phialocephala</taxon>
        <taxon>Phialocephala fortinii species complex</taxon>
    </lineage>
</organism>
<reference evidence="6 7" key="1">
    <citation type="submission" date="2016-03" db="EMBL/GenBank/DDBJ databases">
        <authorList>
            <person name="Ploux O."/>
        </authorList>
    </citation>
    <scope>NUCLEOTIDE SEQUENCE [LARGE SCALE GENOMIC DNA]</scope>
    <source>
        <strain evidence="6 7">UAMH 11012</strain>
    </source>
</reference>
<feature type="domain" description="Fork-head" evidence="4">
    <location>
        <begin position="32"/>
        <end position="108"/>
    </location>
</feature>
<dbReference type="EMBL" id="FJOG01000003">
    <property type="protein sequence ID" value="CZR52939.1"/>
    <property type="molecule type" value="Genomic_DNA"/>
</dbReference>
<dbReference type="PROSITE" id="PS50039">
    <property type="entry name" value="FORK_HEAD_3"/>
    <property type="match status" value="1"/>
</dbReference>
<evidence type="ECO:0000313" key="6">
    <source>
        <dbReference type="EMBL" id="CZR52939.1"/>
    </source>
</evidence>
<dbReference type="InterPro" id="IPR036388">
    <property type="entry name" value="WH-like_DNA-bd_sf"/>
</dbReference>
<protein>
    <recommendedName>
        <fullName evidence="8">C2H2-type domain-containing protein</fullName>
    </recommendedName>
</protein>
<evidence type="ECO:0008006" key="8">
    <source>
        <dbReference type="Google" id="ProtNLM"/>
    </source>
</evidence>
<evidence type="ECO:0000256" key="2">
    <source>
        <dbReference type="PROSITE-ProRule" id="PRU00042"/>
    </source>
</evidence>
<evidence type="ECO:0000256" key="3">
    <source>
        <dbReference type="PROSITE-ProRule" id="PRU00089"/>
    </source>
</evidence>
<dbReference type="AlphaFoldDB" id="A0A1L7WJI5"/>
<dbReference type="PROSITE" id="PS50157">
    <property type="entry name" value="ZINC_FINGER_C2H2_2"/>
    <property type="match status" value="1"/>
</dbReference>
<dbReference type="OrthoDB" id="3556760at2759"/>
<keyword evidence="2" id="KW-0479">Metal-binding</keyword>
<dbReference type="InterPro" id="IPR036390">
    <property type="entry name" value="WH_DNA-bd_sf"/>
</dbReference>
<keyword evidence="1 3" id="KW-0238">DNA-binding</keyword>
<evidence type="ECO:0000256" key="1">
    <source>
        <dbReference type="ARBA" id="ARBA00023125"/>
    </source>
</evidence>
<sequence length="330" mass="36379">MDSITSQSSSESRRGTRATRMLPMEAGHGVHLIATCLLNAPTSQMSVAEIYEWLAQKYPEYQYTKYKIRKVLKHDFERKCPRFVIANPGRIVGIPLRWMIRPGTEPQLRRCFGGPPPPRRPIPQFYGGFSQVIHCILCKRGFNGQESFVTHQREAHSRGATVSPTIHKGATVAHSTGAGSLGAPRAVHHRDELTNHVIGAESAAEAETEFAIRQDILVRGGEVEEEEGSLFVDEMPIEMPIATNDSENRRNEEGELDDSVYVGRAAAGDKTLKDAQIFEGAASRQISDDENSPVDGILVEMQGDDGKHYIIHGTVIVKMSPNESIAGHKG</sequence>
<dbReference type="SUPFAM" id="SSF46785">
    <property type="entry name" value="Winged helix' DNA-binding domain"/>
    <property type="match status" value="1"/>
</dbReference>
<feature type="domain" description="C2H2-type" evidence="5">
    <location>
        <begin position="133"/>
        <end position="161"/>
    </location>
</feature>
<feature type="DNA-binding region" description="Fork-head" evidence="3">
    <location>
        <begin position="32"/>
        <end position="108"/>
    </location>
</feature>
<evidence type="ECO:0000259" key="4">
    <source>
        <dbReference type="PROSITE" id="PS50039"/>
    </source>
</evidence>